<feature type="domain" description="Calcineurin-like phosphoesterase" evidence="3">
    <location>
        <begin position="7"/>
        <end position="221"/>
    </location>
</feature>
<organism evidence="5 6">
    <name type="scientific">Devosia riboflavina</name>
    <dbReference type="NCBI Taxonomy" id="46914"/>
    <lineage>
        <taxon>Bacteria</taxon>
        <taxon>Pseudomonadati</taxon>
        <taxon>Pseudomonadota</taxon>
        <taxon>Alphaproteobacteria</taxon>
        <taxon>Hyphomicrobiales</taxon>
        <taxon>Devosiaceae</taxon>
        <taxon>Devosia</taxon>
    </lineage>
</organism>
<dbReference type="PRINTS" id="PR01607">
    <property type="entry name" value="APYRASEFAMLY"/>
</dbReference>
<gene>
    <name evidence="5" type="ORF">JP75_19155</name>
</gene>
<dbReference type="OrthoDB" id="5469761at2"/>
<dbReference type="GO" id="GO:0030288">
    <property type="term" value="C:outer membrane-bounded periplasmic space"/>
    <property type="evidence" value="ECO:0007669"/>
    <property type="project" value="TreeGrafter"/>
</dbReference>
<feature type="domain" description="5'-Nucleotidase C-terminal" evidence="4">
    <location>
        <begin position="305"/>
        <end position="434"/>
    </location>
</feature>
<comment type="similarity">
    <text evidence="2">Belongs to the 5'-nucleotidase family.</text>
</comment>
<dbReference type="SUPFAM" id="SSF56300">
    <property type="entry name" value="Metallo-dependent phosphatases"/>
    <property type="match status" value="1"/>
</dbReference>
<sequence>MGKRLLTIVQMNDLHGYLEPHAEIIWSPGGPQFPTMGGLARIASVVAGLRGETAGALVFLDNGDTFHGTFPAVHSRGEALIPMLNALGIDAMTAHWDFAWGPGHLKSLTSQLNYPMLAANCIDPSTGERPFSAQMIFERGGIRVAVIGLAATIIDKSMPPRFAGGLQFTSGLSELHSAIEQAKTDEADIIVVLSHQGFPQDCLLAESVAGIDIIVSGHTHNRLSHPARIGQTLIMQSGCHGSFIGKMTVSLDDGRIDLVKHQLIPIDDTIPEQADIAELVERAMAPHRAMLSEIVGSTAKPLHRATSMDAPMDDFLLAAICDVAGTAIGFSNGWRYGAPIPPGPISQNDLWNIIPTNPAVSTVELTGVEIWEMVEDNLERTFSADPFGQMGGYVKRFRGLTVFGRIENPPGHRVVDIHAGQEVLDAKKRYRVAYVTEQGVPAKFGVDRANLEISAIDAMASYLRKGVLNDIAGTGRFVAV</sequence>
<evidence type="ECO:0000313" key="6">
    <source>
        <dbReference type="Proteomes" id="UP000028981"/>
    </source>
</evidence>
<dbReference type="STRING" id="46914.JP75_19155"/>
<evidence type="ECO:0000313" key="5">
    <source>
        <dbReference type="EMBL" id="KFL29723.1"/>
    </source>
</evidence>
<dbReference type="InterPro" id="IPR029052">
    <property type="entry name" value="Metallo-depent_PP-like"/>
</dbReference>
<keyword evidence="2" id="KW-0378">Hydrolase</keyword>
<dbReference type="RefSeq" id="WP_035085884.1">
    <property type="nucleotide sequence ID" value="NZ_JQGC01000020.1"/>
</dbReference>
<evidence type="ECO:0000259" key="4">
    <source>
        <dbReference type="Pfam" id="PF02872"/>
    </source>
</evidence>
<dbReference type="Pfam" id="PF02872">
    <property type="entry name" value="5_nucleotid_C"/>
    <property type="match status" value="1"/>
</dbReference>
<comment type="caution">
    <text evidence="5">The sequence shown here is derived from an EMBL/GenBank/DDBJ whole genome shotgun (WGS) entry which is preliminary data.</text>
</comment>
<name>A0A087LYM0_9HYPH</name>
<accession>A0A087LYM0</accession>
<dbReference type="GO" id="GO:0009166">
    <property type="term" value="P:nucleotide catabolic process"/>
    <property type="evidence" value="ECO:0007669"/>
    <property type="project" value="InterPro"/>
</dbReference>
<dbReference type="InterPro" id="IPR036907">
    <property type="entry name" value="5'-Nucleotdase_C_sf"/>
</dbReference>
<dbReference type="AlphaFoldDB" id="A0A087LYM0"/>
<dbReference type="Gene3D" id="3.60.21.10">
    <property type="match status" value="1"/>
</dbReference>
<reference evidence="5 6" key="1">
    <citation type="submission" date="2014-08" db="EMBL/GenBank/DDBJ databases">
        <authorList>
            <person name="Hassan Y.I."/>
            <person name="Lepp D."/>
            <person name="Zhou T."/>
        </authorList>
    </citation>
    <scope>NUCLEOTIDE SEQUENCE [LARGE SCALE GENOMIC DNA]</scope>
    <source>
        <strain evidence="5 6">IFO13584</strain>
    </source>
</reference>
<keyword evidence="1" id="KW-0732">Signal</keyword>
<dbReference type="InterPro" id="IPR008334">
    <property type="entry name" value="5'-Nucleotdase_C"/>
</dbReference>
<dbReference type="InterPro" id="IPR006179">
    <property type="entry name" value="5_nucleotidase/apyrase"/>
</dbReference>
<evidence type="ECO:0000256" key="1">
    <source>
        <dbReference type="ARBA" id="ARBA00022729"/>
    </source>
</evidence>
<dbReference type="Gene3D" id="3.90.780.10">
    <property type="entry name" value="5'-Nucleotidase, C-terminal domain"/>
    <property type="match status" value="1"/>
</dbReference>
<evidence type="ECO:0000259" key="3">
    <source>
        <dbReference type="Pfam" id="PF00149"/>
    </source>
</evidence>
<dbReference type="SUPFAM" id="SSF55816">
    <property type="entry name" value="5'-nucleotidase (syn. UDP-sugar hydrolase), C-terminal domain"/>
    <property type="match status" value="1"/>
</dbReference>
<dbReference type="InterPro" id="IPR004843">
    <property type="entry name" value="Calcineurin-like_PHP"/>
</dbReference>
<dbReference type="Pfam" id="PF00149">
    <property type="entry name" value="Metallophos"/>
    <property type="match status" value="1"/>
</dbReference>
<dbReference type="PANTHER" id="PTHR11575:SF24">
    <property type="entry name" value="5'-NUCLEOTIDASE"/>
    <property type="match status" value="1"/>
</dbReference>
<dbReference type="Proteomes" id="UP000028981">
    <property type="component" value="Unassembled WGS sequence"/>
</dbReference>
<protein>
    <submittedName>
        <fullName evidence="5">5'-nucleotidase</fullName>
    </submittedName>
</protein>
<keyword evidence="2" id="KW-0547">Nucleotide-binding</keyword>
<keyword evidence="6" id="KW-1185">Reference proteome</keyword>
<dbReference type="PANTHER" id="PTHR11575">
    <property type="entry name" value="5'-NUCLEOTIDASE-RELATED"/>
    <property type="match status" value="1"/>
</dbReference>
<proteinExistence type="inferred from homology"/>
<dbReference type="GO" id="GO:0000166">
    <property type="term" value="F:nucleotide binding"/>
    <property type="evidence" value="ECO:0007669"/>
    <property type="project" value="UniProtKB-KW"/>
</dbReference>
<dbReference type="EMBL" id="JQGC01000020">
    <property type="protein sequence ID" value="KFL29723.1"/>
    <property type="molecule type" value="Genomic_DNA"/>
</dbReference>
<evidence type="ECO:0000256" key="2">
    <source>
        <dbReference type="RuleBase" id="RU362119"/>
    </source>
</evidence>
<dbReference type="GO" id="GO:0016787">
    <property type="term" value="F:hydrolase activity"/>
    <property type="evidence" value="ECO:0007669"/>
    <property type="project" value="UniProtKB-KW"/>
</dbReference>